<dbReference type="EMBL" id="JAEAOA010002343">
    <property type="protein sequence ID" value="KAK3605380.1"/>
    <property type="molecule type" value="Genomic_DNA"/>
</dbReference>
<proteinExistence type="predicted"/>
<feature type="compositionally biased region" description="Basic and acidic residues" evidence="1">
    <location>
        <begin position="101"/>
        <end position="121"/>
    </location>
</feature>
<reference evidence="2" key="1">
    <citation type="journal article" date="2021" name="Genome Biol. Evol.">
        <title>A High-Quality Reference Genome for a Parasitic Bivalve with Doubly Uniparental Inheritance (Bivalvia: Unionida).</title>
        <authorList>
            <person name="Smith C.H."/>
        </authorList>
    </citation>
    <scope>NUCLEOTIDE SEQUENCE</scope>
    <source>
        <strain evidence="2">CHS0354</strain>
    </source>
</reference>
<name>A0AAE0T8U4_9BIVA</name>
<evidence type="ECO:0000256" key="1">
    <source>
        <dbReference type="SAM" id="MobiDB-lite"/>
    </source>
</evidence>
<reference evidence="2" key="3">
    <citation type="submission" date="2023-05" db="EMBL/GenBank/DDBJ databases">
        <authorList>
            <person name="Smith C.H."/>
        </authorList>
    </citation>
    <scope>NUCLEOTIDE SEQUENCE</scope>
    <source>
        <strain evidence="2">CHS0354</strain>
        <tissue evidence="2">Mantle</tissue>
    </source>
</reference>
<dbReference type="Proteomes" id="UP001195483">
    <property type="component" value="Unassembled WGS sequence"/>
</dbReference>
<dbReference type="AlphaFoldDB" id="A0AAE0T8U4"/>
<gene>
    <name evidence="2" type="ORF">CHS0354_040979</name>
</gene>
<comment type="caution">
    <text evidence="2">The sequence shown here is derived from an EMBL/GenBank/DDBJ whole genome shotgun (WGS) entry which is preliminary data.</text>
</comment>
<keyword evidence="3" id="KW-1185">Reference proteome</keyword>
<accession>A0AAE0T8U4</accession>
<reference evidence="2" key="2">
    <citation type="journal article" date="2021" name="Genome Biol. Evol.">
        <title>Developing a high-quality reference genome for a parasitic bivalve with doubly uniparental inheritance (Bivalvia: Unionida).</title>
        <authorList>
            <person name="Smith C.H."/>
        </authorList>
    </citation>
    <scope>NUCLEOTIDE SEQUENCE</scope>
    <source>
        <strain evidence="2">CHS0354</strain>
        <tissue evidence="2">Mantle</tissue>
    </source>
</reference>
<evidence type="ECO:0000313" key="2">
    <source>
        <dbReference type="EMBL" id="KAK3605380.1"/>
    </source>
</evidence>
<feature type="compositionally biased region" description="Polar residues" evidence="1">
    <location>
        <begin position="79"/>
        <end position="98"/>
    </location>
</feature>
<feature type="compositionally biased region" description="Low complexity" evidence="1">
    <location>
        <begin position="62"/>
        <end position="73"/>
    </location>
</feature>
<evidence type="ECO:0000313" key="3">
    <source>
        <dbReference type="Proteomes" id="UP001195483"/>
    </source>
</evidence>
<sequence length="173" mass="19485">MTFLMFFKAKLLTDDEAHLEIEIIILHRLSISMREDTFIAVLYMFSPEKLIERQWQIRKRPSPTTETSWTPTTVLVPNATINETHEPTTPTSSAQQGSRQRRLEKGNKKGEKDDQRGDPKTATRKGKEKTTTTQISDSFSNNSTISTTTGMATSKLTQPGNKSNDLPLLQESG</sequence>
<feature type="compositionally biased region" description="Polar residues" evidence="1">
    <location>
        <begin position="150"/>
        <end position="164"/>
    </location>
</feature>
<organism evidence="2 3">
    <name type="scientific">Potamilus streckersoni</name>
    <dbReference type="NCBI Taxonomy" id="2493646"/>
    <lineage>
        <taxon>Eukaryota</taxon>
        <taxon>Metazoa</taxon>
        <taxon>Spiralia</taxon>
        <taxon>Lophotrochozoa</taxon>
        <taxon>Mollusca</taxon>
        <taxon>Bivalvia</taxon>
        <taxon>Autobranchia</taxon>
        <taxon>Heteroconchia</taxon>
        <taxon>Palaeoheterodonta</taxon>
        <taxon>Unionida</taxon>
        <taxon>Unionoidea</taxon>
        <taxon>Unionidae</taxon>
        <taxon>Ambleminae</taxon>
        <taxon>Lampsilini</taxon>
        <taxon>Potamilus</taxon>
    </lineage>
</organism>
<feature type="region of interest" description="Disordered" evidence="1">
    <location>
        <begin position="58"/>
        <end position="173"/>
    </location>
</feature>
<protein>
    <submittedName>
        <fullName evidence="2">Uncharacterized protein</fullName>
    </submittedName>
</protein>
<feature type="compositionally biased region" description="Low complexity" evidence="1">
    <location>
        <begin position="135"/>
        <end position="149"/>
    </location>
</feature>